<reference evidence="2 3" key="1">
    <citation type="journal article" date="2019" name="ISME J.">
        <title>Insights into ecological role of a new deltaproteobacterial order Candidatus Acidulodesulfobacterales by metagenomics and metatranscriptomics.</title>
        <authorList>
            <person name="Tan S."/>
            <person name="Liu J."/>
            <person name="Fang Y."/>
            <person name="Hedlund B.P."/>
            <person name="Lian Z.H."/>
            <person name="Huang L.Y."/>
            <person name="Li J.T."/>
            <person name="Huang L.N."/>
            <person name="Li W.J."/>
            <person name="Jiang H.C."/>
            <person name="Dong H.L."/>
            <person name="Shu W.S."/>
        </authorList>
    </citation>
    <scope>NUCLEOTIDE SEQUENCE [LARGE SCALE GENOMIC DNA]</scope>
    <source>
        <strain evidence="2">AP2</strain>
    </source>
</reference>
<dbReference type="CDD" id="cd17074">
    <property type="entry name" value="Ubl_CysO_like"/>
    <property type="match status" value="1"/>
</dbReference>
<comment type="caution">
    <text evidence="2">The sequence shown here is derived from an EMBL/GenBank/DDBJ whole genome shotgun (WGS) entry which is preliminary data.</text>
</comment>
<protein>
    <recommendedName>
        <fullName evidence="1">NIL domain-containing protein</fullName>
    </recommendedName>
</protein>
<dbReference type="SUPFAM" id="SSF55021">
    <property type="entry name" value="ACT-like"/>
    <property type="match status" value="1"/>
</dbReference>
<evidence type="ECO:0000259" key="1">
    <source>
        <dbReference type="SMART" id="SM00930"/>
    </source>
</evidence>
<dbReference type="Gene3D" id="3.10.20.30">
    <property type="match status" value="1"/>
</dbReference>
<name>A0A519BJC6_ACIG2</name>
<dbReference type="InterPro" id="IPR003749">
    <property type="entry name" value="ThiS/MoaD-like"/>
</dbReference>
<dbReference type="AlphaFoldDB" id="A0A519BJC6"/>
<dbReference type="Gene3D" id="3.30.70.260">
    <property type="match status" value="1"/>
</dbReference>
<dbReference type="SMART" id="SM00930">
    <property type="entry name" value="NIL"/>
    <property type="match status" value="1"/>
</dbReference>
<sequence length="171" mass="19003">MAIIVRIPTPLRTLTGGKSEVDAAGTNILEIINDLEKTYPGIKERICEKNDQVRRFVNVYLNDEDIRFIDNNDSKVKDGDTISIIPAIAGGTSEKKKIYLNYPQEVIKDPLIYLIGKNYNVITNIRSASISNDIGIIALEVEGEQADIEKAIKFLESKGVSVEPIVLDIIE</sequence>
<dbReference type="EMBL" id="SGBC01000001">
    <property type="protein sequence ID" value="RZD17373.1"/>
    <property type="molecule type" value="Genomic_DNA"/>
</dbReference>
<accession>A0A519BJC6</accession>
<dbReference type="InterPro" id="IPR018449">
    <property type="entry name" value="NIL_domain"/>
</dbReference>
<dbReference type="Pfam" id="PF02597">
    <property type="entry name" value="ThiS"/>
    <property type="match status" value="1"/>
</dbReference>
<organism evidence="2 3">
    <name type="scientific">Acididesulfobacter guangdongensis</name>
    <dbReference type="NCBI Taxonomy" id="2597225"/>
    <lineage>
        <taxon>Bacteria</taxon>
        <taxon>Deltaproteobacteria</taxon>
        <taxon>Candidatus Acidulodesulfobacterales</taxon>
        <taxon>Candidatus Acididesulfobacter</taxon>
    </lineage>
</organism>
<dbReference type="InterPro" id="IPR052045">
    <property type="entry name" value="Sulfur_Carrier/Prot_Modifier"/>
</dbReference>
<dbReference type="Proteomes" id="UP000316562">
    <property type="component" value="Unassembled WGS sequence"/>
</dbReference>
<dbReference type="Pfam" id="PF09383">
    <property type="entry name" value="NIL"/>
    <property type="match status" value="1"/>
</dbReference>
<feature type="domain" description="NIL" evidence="1">
    <location>
        <begin position="94"/>
        <end position="165"/>
    </location>
</feature>
<proteinExistence type="predicted"/>
<dbReference type="PANTHER" id="PTHR38031">
    <property type="entry name" value="SULFUR CARRIER PROTEIN SLR0821-RELATED"/>
    <property type="match status" value="1"/>
</dbReference>
<evidence type="ECO:0000313" key="3">
    <source>
        <dbReference type="Proteomes" id="UP000316562"/>
    </source>
</evidence>
<evidence type="ECO:0000313" key="2">
    <source>
        <dbReference type="EMBL" id="RZD17373.1"/>
    </source>
</evidence>
<dbReference type="PANTHER" id="PTHR38031:SF1">
    <property type="entry name" value="SULFUR CARRIER PROTEIN CYSO"/>
    <property type="match status" value="1"/>
</dbReference>
<dbReference type="SUPFAM" id="SSF54285">
    <property type="entry name" value="MoaD/ThiS"/>
    <property type="match status" value="1"/>
</dbReference>
<gene>
    <name evidence="2" type="ORF">EVJ46_03855</name>
</gene>
<dbReference type="InterPro" id="IPR016155">
    <property type="entry name" value="Mopterin_synth/thiamin_S_b"/>
</dbReference>
<dbReference type="InterPro" id="IPR012675">
    <property type="entry name" value="Beta-grasp_dom_sf"/>
</dbReference>
<dbReference type="InterPro" id="IPR045865">
    <property type="entry name" value="ACT-like_dom_sf"/>
</dbReference>